<dbReference type="PANTHER" id="PTHR42973:SF39">
    <property type="entry name" value="FAD-BINDING PCMH-TYPE DOMAIN-CONTAINING PROTEIN"/>
    <property type="match status" value="1"/>
</dbReference>
<dbReference type="EMBL" id="VIGI01000007">
    <property type="protein sequence ID" value="KAB8297735.1"/>
    <property type="molecule type" value="Genomic_DNA"/>
</dbReference>
<dbReference type="InterPro" id="IPR016169">
    <property type="entry name" value="FAD-bd_PCMH_sub2"/>
</dbReference>
<proteinExistence type="inferred from homology"/>
<evidence type="ECO:0000256" key="2">
    <source>
        <dbReference type="ARBA" id="ARBA00005466"/>
    </source>
</evidence>
<feature type="chain" id="PRO_5025051639" description="FAD-binding PCMH-type domain-containing protein" evidence="6">
    <location>
        <begin position="24"/>
        <end position="482"/>
    </location>
</feature>
<dbReference type="GO" id="GO:0016491">
    <property type="term" value="F:oxidoreductase activity"/>
    <property type="evidence" value="ECO:0007669"/>
    <property type="project" value="UniProtKB-KW"/>
</dbReference>
<evidence type="ECO:0000313" key="9">
    <source>
        <dbReference type="Proteomes" id="UP000326757"/>
    </source>
</evidence>
<comment type="caution">
    <text evidence="8">The sequence shown here is derived from an EMBL/GenBank/DDBJ whole genome shotgun (WGS) entry which is preliminary data.</text>
</comment>
<dbReference type="Gene3D" id="3.30.465.10">
    <property type="match status" value="1"/>
</dbReference>
<evidence type="ECO:0000256" key="6">
    <source>
        <dbReference type="SAM" id="SignalP"/>
    </source>
</evidence>
<dbReference type="InterPro" id="IPR016166">
    <property type="entry name" value="FAD-bd_PCMH"/>
</dbReference>
<dbReference type="InterPro" id="IPR036318">
    <property type="entry name" value="FAD-bd_PCMH-like_sf"/>
</dbReference>
<dbReference type="InterPro" id="IPR016167">
    <property type="entry name" value="FAD-bd_PCMH_sub1"/>
</dbReference>
<dbReference type="Proteomes" id="UP000326757">
    <property type="component" value="Unassembled WGS sequence"/>
</dbReference>
<dbReference type="Gene3D" id="3.40.462.20">
    <property type="match status" value="1"/>
</dbReference>
<dbReference type="GO" id="GO:0071949">
    <property type="term" value="F:FAD binding"/>
    <property type="evidence" value="ECO:0007669"/>
    <property type="project" value="InterPro"/>
</dbReference>
<organism evidence="8 9">
    <name type="scientific">Monilinia laxa</name>
    <name type="common">Brown rot fungus</name>
    <name type="synonym">Sclerotinia laxa</name>
    <dbReference type="NCBI Taxonomy" id="61186"/>
    <lineage>
        <taxon>Eukaryota</taxon>
        <taxon>Fungi</taxon>
        <taxon>Dikarya</taxon>
        <taxon>Ascomycota</taxon>
        <taxon>Pezizomycotina</taxon>
        <taxon>Leotiomycetes</taxon>
        <taxon>Helotiales</taxon>
        <taxon>Sclerotiniaceae</taxon>
        <taxon>Monilinia</taxon>
    </lineage>
</organism>
<keyword evidence="5" id="KW-0560">Oxidoreductase</keyword>
<dbReference type="Gene3D" id="3.30.43.10">
    <property type="entry name" value="Uridine Diphospho-n-acetylenolpyruvylglucosamine Reductase, domain 2"/>
    <property type="match status" value="1"/>
</dbReference>
<evidence type="ECO:0000256" key="5">
    <source>
        <dbReference type="ARBA" id="ARBA00023002"/>
    </source>
</evidence>
<reference evidence="8 9" key="1">
    <citation type="submission" date="2019-06" db="EMBL/GenBank/DDBJ databases">
        <title>Genome Sequence of the Brown Rot Fungal Pathogen Monilinia laxa.</title>
        <authorList>
            <person name="De Miccolis Angelini R.M."/>
            <person name="Landi L."/>
            <person name="Abate D."/>
            <person name="Pollastro S."/>
            <person name="Romanazzi G."/>
            <person name="Faretra F."/>
        </authorList>
    </citation>
    <scope>NUCLEOTIDE SEQUENCE [LARGE SCALE GENOMIC DNA]</scope>
    <source>
        <strain evidence="8 9">Mlax316</strain>
    </source>
</reference>
<evidence type="ECO:0000256" key="3">
    <source>
        <dbReference type="ARBA" id="ARBA00022630"/>
    </source>
</evidence>
<dbReference type="InterPro" id="IPR006094">
    <property type="entry name" value="Oxid_FAD_bind_N"/>
</dbReference>
<sequence length="482" mass="52243">MWSFISTGILCLLGVTFPSGVNASRLRSRENDTATSLLLSSAATLSHNISTVPRWSEFKAPSPGTIVNVATEKDVAVTVKYCIKNNIPFLAQNGGHGWSSTFDLYSNGILINLAGLNKVTFNTESTEVTLQGGALIENVINAAYENNAQVLTGNCNCVGALGAGLGGGYGNLLGLHGFSVDNMLSLNVVLANGNYVTVTPADKDLWWALRGAGPNFGIVTSAVMKAYPVPKANSTAWTGALFFTEDKIEALVQAIGNLELTGGMNIFMYFVTTGPPSYTPTVLITPFYYGSEADGKAAFQSIYDIEPYLDETAEAIYTEWNAGATNFCEDGGRKPSYSAGFMSMVPSVWREIWNEFITFLKQPGTSSTTILLEVYSLQYAQSIDPSTASFNNRNIRFNAAVIPWYSDARLDSIAETFGSSIRNLWRSVDQLPESRTYVNFAHGDETNANVYSPENVHRLQSKLNDILITQACYQAPARGFSA</sequence>
<dbReference type="SUPFAM" id="SSF56176">
    <property type="entry name" value="FAD-binding/transporter-associated domain-like"/>
    <property type="match status" value="1"/>
</dbReference>
<comment type="similarity">
    <text evidence="2">Belongs to the oxygen-dependent FAD-linked oxidoreductase family.</text>
</comment>
<dbReference type="PANTHER" id="PTHR42973">
    <property type="entry name" value="BINDING OXIDOREDUCTASE, PUTATIVE (AFU_ORTHOLOGUE AFUA_1G17690)-RELATED"/>
    <property type="match status" value="1"/>
</dbReference>
<gene>
    <name evidence="8" type="ORF">EYC80_001537</name>
</gene>
<name>A0A5N6K559_MONLA</name>
<comment type="cofactor">
    <cofactor evidence="1">
        <name>FAD</name>
        <dbReference type="ChEBI" id="CHEBI:57692"/>
    </cofactor>
</comment>
<dbReference type="AlphaFoldDB" id="A0A5N6K559"/>
<dbReference type="Pfam" id="PF01565">
    <property type="entry name" value="FAD_binding_4"/>
    <property type="match status" value="1"/>
</dbReference>
<evidence type="ECO:0000256" key="4">
    <source>
        <dbReference type="ARBA" id="ARBA00022827"/>
    </source>
</evidence>
<keyword evidence="6" id="KW-0732">Signal</keyword>
<evidence type="ECO:0000259" key="7">
    <source>
        <dbReference type="PROSITE" id="PS51387"/>
    </source>
</evidence>
<evidence type="ECO:0000256" key="1">
    <source>
        <dbReference type="ARBA" id="ARBA00001974"/>
    </source>
</evidence>
<dbReference type="InterPro" id="IPR050416">
    <property type="entry name" value="FAD-linked_Oxidoreductase"/>
</dbReference>
<protein>
    <recommendedName>
        <fullName evidence="7">FAD-binding PCMH-type domain-containing protein</fullName>
    </recommendedName>
</protein>
<dbReference type="PROSITE" id="PS51387">
    <property type="entry name" value="FAD_PCMH"/>
    <property type="match status" value="1"/>
</dbReference>
<feature type="signal peptide" evidence="6">
    <location>
        <begin position="1"/>
        <end position="23"/>
    </location>
</feature>
<evidence type="ECO:0000313" key="8">
    <source>
        <dbReference type="EMBL" id="KAB8297735.1"/>
    </source>
</evidence>
<keyword evidence="4" id="KW-0274">FAD</keyword>
<keyword evidence="9" id="KW-1185">Reference proteome</keyword>
<accession>A0A5N6K559</accession>
<feature type="domain" description="FAD-binding PCMH-type" evidence="7">
    <location>
        <begin position="59"/>
        <end position="229"/>
    </location>
</feature>
<keyword evidence="3" id="KW-0285">Flavoprotein</keyword>
<dbReference type="OrthoDB" id="415825at2759"/>